<accession>A0ABU3A0N0</accession>
<proteinExistence type="predicted"/>
<evidence type="ECO:0000256" key="1">
    <source>
        <dbReference type="SAM" id="MobiDB-lite"/>
    </source>
</evidence>
<evidence type="ECO:0000313" key="2">
    <source>
        <dbReference type="EMBL" id="MDT0603495.1"/>
    </source>
</evidence>
<dbReference type="RefSeq" id="WP_311579737.1">
    <property type="nucleotide sequence ID" value="NZ_JAVRIF010000003.1"/>
</dbReference>
<protein>
    <submittedName>
        <fullName evidence="2">Uncharacterized protein</fullName>
    </submittedName>
</protein>
<feature type="region of interest" description="Disordered" evidence="1">
    <location>
        <begin position="1"/>
        <end position="61"/>
    </location>
</feature>
<name>A0ABU3A0N0_9GAMM</name>
<gene>
    <name evidence="2" type="ORF">RM573_07785</name>
</gene>
<organism evidence="2 3">
    <name type="scientific">Thalassotalea castellviae</name>
    <dbReference type="NCBI Taxonomy" id="3075612"/>
    <lineage>
        <taxon>Bacteria</taxon>
        <taxon>Pseudomonadati</taxon>
        <taxon>Pseudomonadota</taxon>
        <taxon>Gammaproteobacteria</taxon>
        <taxon>Alteromonadales</taxon>
        <taxon>Colwelliaceae</taxon>
        <taxon>Thalassotalea</taxon>
    </lineage>
</organism>
<keyword evidence="3" id="KW-1185">Reference proteome</keyword>
<comment type="caution">
    <text evidence="2">The sequence shown here is derived from an EMBL/GenBank/DDBJ whole genome shotgun (WGS) entry which is preliminary data.</text>
</comment>
<reference evidence="2 3" key="1">
    <citation type="submission" date="2023-09" db="EMBL/GenBank/DDBJ databases">
        <authorList>
            <person name="Rey-Velasco X."/>
        </authorList>
    </citation>
    <scope>NUCLEOTIDE SEQUENCE [LARGE SCALE GENOMIC DNA]</scope>
    <source>
        <strain evidence="2 3">W431</strain>
    </source>
</reference>
<dbReference type="EMBL" id="JAVRIF010000003">
    <property type="protein sequence ID" value="MDT0603495.1"/>
    <property type="molecule type" value="Genomic_DNA"/>
</dbReference>
<sequence>MPPRKKADEQVSEVGEIPAEPVIEIGEPELPEITITDADKTSVETSDHNDNPVTKTKHTPKSAANAFVQVLNLGSMQASNATGLDMNMSEDEAGEMGEATQAFLESIGGVNLPPWATFLMATGTFVGGRVAMYYMAKEKDVIEGQTNG</sequence>
<feature type="compositionally biased region" description="Basic and acidic residues" evidence="1">
    <location>
        <begin position="37"/>
        <end position="50"/>
    </location>
</feature>
<dbReference type="Proteomes" id="UP001266357">
    <property type="component" value="Unassembled WGS sequence"/>
</dbReference>
<evidence type="ECO:0000313" key="3">
    <source>
        <dbReference type="Proteomes" id="UP001266357"/>
    </source>
</evidence>